<protein>
    <submittedName>
        <fullName evidence="2">Uncharacterized protein</fullName>
    </submittedName>
</protein>
<name>W4JSF8_HETIT</name>
<dbReference type="Proteomes" id="UP000030671">
    <property type="component" value="Unassembled WGS sequence"/>
</dbReference>
<evidence type="ECO:0000256" key="1">
    <source>
        <dbReference type="SAM" id="MobiDB-lite"/>
    </source>
</evidence>
<dbReference type="KEGG" id="hir:HETIRDRAFT_106656"/>
<accession>W4JSF8</accession>
<dbReference type="EMBL" id="KI925465">
    <property type="protein sequence ID" value="ETW76045.1"/>
    <property type="molecule type" value="Genomic_DNA"/>
</dbReference>
<reference evidence="2 3" key="1">
    <citation type="journal article" date="2012" name="New Phytol.">
        <title>Insight into trade-off between wood decay and parasitism from the genome of a fungal forest pathogen.</title>
        <authorList>
            <person name="Olson A."/>
            <person name="Aerts A."/>
            <person name="Asiegbu F."/>
            <person name="Belbahri L."/>
            <person name="Bouzid O."/>
            <person name="Broberg A."/>
            <person name="Canback B."/>
            <person name="Coutinho P.M."/>
            <person name="Cullen D."/>
            <person name="Dalman K."/>
            <person name="Deflorio G."/>
            <person name="van Diepen L.T."/>
            <person name="Dunand C."/>
            <person name="Duplessis S."/>
            <person name="Durling M."/>
            <person name="Gonthier P."/>
            <person name="Grimwood J."/>
            <person name="Fossdal C.G."/>
            <person name="Hansson D."/>
            <person name="Henrissat B."/>
            <person name="Hietala A."/>
            <person name="Himmelstrand K."/>
            <person name="Hoffmeister D."/>
            <person name="Hogberg N."/>
            <person name="James T.Y."/>
            <person name="Karlsson M."/>
            <person name="Kohler A."/>
            <person name="Kues U."/>
            <person name="Lee Y.H."/>
            <person name="Lin Y.C."/>
            <person name="Lind M."/>
            <person name="Lindquist E."/>
            <person name="Lombard V."/>
            <person name="Lucas S."/>
            <person name="Lunden K."/>
            <person name="Morin E."/>
            <person name="Murat C."/>
            <person name="Park J."/>
            <person name="Raffaello T."/>
            <person name="Rouze P."/>
            <person name="Salamov A."/>
            <person name="Schmutz J."/>
            <person name="Solheim H."/>
            <person name="Stahlberg J."/>
            <person name="Velez H."/>
            <person name="de Vries R.P."/>
            <person name="Wiebenga A."/>
            <person name="Woodward S."/>
            <person name="Yakovlev I."/>
            <person name="Garbelotto M."/>
            <person name="Martin F."/>
            <person name="Grigoriev I.V."/>
            <person name="Stenlid J."/>
        </authorList>
    </citation>
    <scope>NUCLEOTIDE SEQUENCE [LARGE SCALE GENOMIC DNA]</scope>
    <source>
        <strain evidence="2 3">TC 32-1</strain>
    </source>
</reference>
<feature type="compositionally biased region" description="Basic residues" evidence="1">
    <location>
        <begin position="90"/>
        <end position="100"/>
    </location>
</feature>
<dbReference type="GeneID" id="20666180"/>
<sequence>MAHQTRRDLFARSRTRWLCTLTRQAYKLPFAVPPSANFAAAKEVVEGGAQYLGLISMTFRNLPGYMHRGQSQSENKPVALADSSTDAWQHRRPSRRHRKALPPDSYGSRKHVQKASNPGTRNFWPPILRRGRTRLSIGDTTLLRHRWR</sequence>
<organism evidence="2 3">
    <name type="scientific">Heterobasidion irregulare (strain TC 32-1)</name>
    <dbReference type="NCBI Taxonomy" id="747525"/>
    <lineage>
        <taxon>Eukaryota</taxon>
        <taxon>Fungi</taxon>
        <taxon>Dikarya</taxon>
        <taxon>Basidiomycota</taxon>
        <taxon>Agaricomycotina</taxon>
        <taxon>Agaricomycetes</taxon>
        <taxon>Russulales</taxon>
        <taxon>Bondarzewiaceae</taxon>
        <taxon>Heterobasidion</taxon>
        <taxon>Heterobasidion annosum species complex</taxon>
    </lineage>
</organism>
<evidence type="ECO:0000313" key="3">
    <source>
        <dbReference type="Proteomes" id="UP000030671"/>
    </source>
</evidence>
<keyword evidence="3" id="KW-1185">Reference proteome</keyword>
<dbReference type="HOGENOM" id="CLU_1759054_0_0_1"/>
<evidence type="ECO:0000313" key="2">
    <source>
        <dbReference type="EMBL" id="ETW76045.1"/>
    </source>
</evidence>
<feature type="region of interest" description="Disordered" evidence="1">
    <location>
        <begin position="66"/>
        <end position="125"/>
    </location>
</feature>
<proteinExistence type="predicted"/>
<dbReference type="RefSeq" id="XP_009552269.1">
    <property type="nucleotide sequence ID" value="XM_009553974.1"/>
</dbReference>
<dbReference type="AlphaFoldDB" id="W4JSF8"/>
<dbReference type="InParanoid" id="W4JSF8"/>
<gene>
    <name evidence="2" type="ORF">HETIRDRAFT_106656</name>
</gene>